<dbReference type="Proteomes" id="UP001166304">
    <property type="component" value="Unassembled WGS sequence"/>
</dbReference>
<proteinExistence type="predicted"/>
<gene>
    <name evidence="2" type="ORF">KTS37_19220</name>
</gene>
<reference evidence="2" key="1">
    <citation type="submission" date="2021-06" db="EMBL/GenBank/DDBJ databases">
        <title>New haloarchaea isolates fom saline soil.</title>
        <authorList>
            <person name="Duran-Viseras A."/>
            <person name="Sanchez-Porro C.S."/>
            <person name="Ventosa A."/>
        </authorList>
    </citation>
    <scope>NUCLEOTIDE SEQUENCE</scope>
    <source>
        <strain evidence="2">JCM 18369</strain>
    </source>
</reference>
<accession>A0AA41G454</accession>
<evidence type="ECO:0000313" key="3">
    <source>
        <dbReference type="Proteomes" id="UP001166304"/>
    </source>
</evidence>
<dbReference type="AlphaFoldDB" id="A0AA41G454"/>
<feature type="region of interest" description="Disordered" evidence="1">
    <location>
        <begin position="1"/>
        <end position="106"/>
    </location>
</feature>
<dbReference type="EMBL" id="JAHQXE010000010">
    <property type="protein sequence ID" value="MBV0903921.1"/>
    <property type="molecule type" value="Genomic_DNA"/>
</dbReference>
<dbReference type="RefSeq" id="WP_217284977.1">
    <property type="nucleotide sequence ID" value="NZ_JAHQXE010000010.1"/>
</dbReference>
<comment type="caution">
    <text evidence="2">The sequence shown here is derived from an EMBL/GenBank/DDBJ whole genome shotgun (WGS) entry which is preliminary data.</text>
</comment>
<name>A0AA41G454_9EURY</name>
<feature type="compositionally biased region" description="Basic and acidic residues" evidence="1">
    <location>
        <begin position="77"/>
        <end position="106"/>
    </location>
</feature>
<evidence type="ECO:0000256" key="1">
    <source>
        <dbReference type="SAM" id="MobiDB-lite"/>
    </source>
</evidence>
<protein>
    <submittedName>
        <fullName evidence="2">Uncharacterized protein</fullName>
    </submittedName>
</protein>
<keyword evidence="3" id="KW-1185">Reference proteome</keyword>
<sequence>MIAHAVSLADDSHQGVGYTQARNLVDGSDGPDLEDVQEPSADAGREDRARADGAGLGLGGPVPIEETDDVDQEESADVDHEPETVDCPHCDTDTELTPGEHDEGQRYRCDECGGRYKWT</sequence>
<evidence type="ECO:0000313" key="2">
    <source>
        <dbReference type="EMBL" id="MBV0903921.1"/>
    </source>
</evidence>
<feature type="compositionally biased region" description="Acidic residues" evidence="1">
    <location>
        <begin position="65"/>
        <end position="76"/>
    </location>
</feature>
<organism evidence="2 3">
    <name type="scientific">Haloarcula salina</name>
    <dbReference type="NCBI Taxonomy" id="1429914"/>
    <lineage>
        <taxon>Archaea</taxon>
        <taxon>Methanobacteriati</taxon>
        <taxon>Methanobacteriota</taxon>
        <taxon>Stenosarchaea group</taxon>
        <taxon>Halobacteria</taxon>
        <taxon>Halobacteriales</taxon>
        <taxon>Haloarculaceae</taxon>
        <taxon>Haloarcula</taxon>
    </lineage>
</organism>